<sequence>MSDQTGAEFNFDFWRNCEPRRSTYPACRAVITARYFNKEHAMLEAIQKGYYLLAKNPSNADNLLSFAQQVGIDTNEFLQLFGSDLLNQEFQQELQFVQQLPVHGFPSLVLYYQNQYYAIAINYTNADDVITRIRDVLTQS</sequence>
<dbReference type="Proteomes" id="UP001388366">
    <property type="component" value="Unassembled WGS sequence"/>
</dbReference>
<evidence type="ECO:0000313" key="2">
    <source>
        <dbReference type="Proteomes" id="UP001388366"/>
    </source>
</evidence>
<keyword evidence="2" id="KW-1185">Reference proteome</keyword>
<dbReference type="InterPro" id="IPR036249">
    <property type="entry name" value="Thioredoxin-like_sf"/>
</dbReference>
<proteinExistence type="predicted"/>
<comment type="caution">
    <text evidence="1">The sequence shown here is derived from an EMBL/GenBank/DDBJ whole genome shotgun (WGS) entry which is preliminary data.</text>
</comment>
<dbReference type="CDD" id="cd03025">
    <property type="entry name" value="DsbA_FrnE_like"/>
    <property type="match status" value="1"/>
</dbReference>
<name>A0ABU9U5N5_9GAMM</name>
<organism evidence="1 2">
    <name type="scientific">Pseudoalteromonas neustonica</name>
    <dbReference type="NCBI Taxonomy" id="1840331"/>
    <lineage>
        <taxon>Bacteria</taxon>
        <taxon>Pseudomonadati</taxon>
        <taxon>Pseudomonadota</taxon>
        <taxon>Gammaproteobacteria</taxon>
        <taxon>Alteromonadales</taxon>
        <taxon>Pseudoalteromonadaceae</taxon>
        <taxon>Pseudoalteromonas</taxon>
    </lineage>
</organism>
<dbReference type="SUPFAM" id="SSF52833">
    <property type="entry name" value="Thioredoxin-like"/>
    <property type="match status" value="1"/>
</dbReference>
<protein>
    <submittedName>
        <fullName evidence="1">DsbA family protein</fullName>
    </submittedName>
</protein>
<gene>
    <name evidence="1" type="ORF">WNY63_16610</name>
</gene>
<reference evidence="1 2" key="1">
    <citation type="submission" date="2024-03" db="EMBL/GenBank/DDBJ databases">
        <title>Community enrichment and isolation of bacterial strains for fucoidan degradation.</title>
        <authorList>
            <person name="Sichert A."/>
        </authorList>
    </citation>
    <scope>NUCLEOTIDE SEQUENCE [LARGE SCALE GENOMIC DNA]</scope>
    <source>
        <strain evidence="1 2">AS81</strain>
    </source>
</reference>
<dbReference type="PANTHER" id="PTHR13887">
    <property type="entry name" value="GLUTATHIONE S-TRANSFERASE KAPPA"/>
    <property type="match status" value="1"/>
</dbReference>
<dbReference type="EMBL" id="JBBMQU010000036">
    <property type="protein sequence ID" value="MEM5552348.1"/>
    <property type="molecule type" value="Genomic_DNA"/>
</dbReference>
<dbReference type="Pfam" id="PF13743">
    <property type="entry name" value="Thioredoxin_5"/>
    <property type="match status" value="1"/>
</dbReference>
<accession>A0ABU9U5N5</accession>
<evidence type="ECO:0000313" key="1">
    <source>
        <dbReference type="EMBL" id="MEM5552348.1"/>
    </source>
</evidence>
<dbReference type="RefSeq" id="WP_342884347.1">
    <property type="nucleotide sequence ID" value="NZ_JBBMQU010000036.1"/>
</dbReference>
<dbReference type="Gene3D" id="3.40.30.10">
    <property type="entry name" value="Glutaredoxin"/>
    <property type="match status" value="1"/>
</dbReference>
<dbReference type="PANTHER" id="PTHR13887:SF54">
    <property type="entry name" value="DSBA FAMILY PROTEIN"/>
    <property type="match status" value="1"/>
</dbReference>